<accession>A0A1Y2CEF2</accession>
<dbReference type="EMBL" id="MCGO01000020">
    <property type="protein sequence ID" value="ORY45306.1"/>
    <property type="molecule type" value="Genomic_DNA"/>
</dbReference>
<protein>
    <recommendedName>
        <fullName evidence="7">RNA polymerase II-associated</fullName>
    </recommendedName>
</protein>
<dbReference type="PANTHER" id="PTHR23188">
    <property type="entry name" value="RNA POLYMERASE II-ASSOCIATED FACTOR 1 HOMOLOG"/>
    <property type="match status" value="1"/>
</dbReference>
<comment type="caution">
    <text evidence="5">The sequence shown here is derived from an EMBL/GenBank/DDBJ whole genome shotgun (WGS) entry which is preliminary data.</text>
</comment>
<name>A0A1Y2CEF2_9FUNG</name>
<dbReference type="GO" id="GO:0000993">
    <property type="term" value="F:RNA polymerase II complex binding"/>
    <property type="evidence" value="ECO:0007669"/>
    <property type="project" value="TreeGrafter"/>
</dbReference>
<feature type="compositionally biased region" description="Acidic residues" evidence="4">
    <location>
        <begin position="453"/>
        <end position="463"/>
    </location>
</feature>
<dbReference type="GO" id="GO:0006368">
    <property type="term" value="P:transcription elongation by RNA polymerase II"/>
    <property type="evidence" value="ECO:0007669"/>
    <property type="project" value="InterPro"/>
</dbReference>
<dbReference type="Pfam" id="PF03985">
    <property type="entry name" value="Paf1"/>
    <property type="match status" value="1"/>
</dbReference>
<sequence>MSKSSAVKTKKVGNDFLCPTVYGNILPPLPFEPKLLGGFEAQRRAELSALDHHPFPLDVVGSTLDAMPTGALRLGLVWGNTAFYYELPRPSKTALDPRDAALLAPYQPPPPKSSSATNSNAAAAAKPHRPIASWLRRTEYISNDNKLAKQSSQSNNLSQNQQQQQQQTPQKKSLQQQLPNSKEALVKAIEKTFVQAASANLTKLKHPTNPSLTATELLPLFPAFVHWPSDFYSVVFDADPISSSSSSSKEDALLAEDVRERLVREEAFLKYCTVKGGDGGNAEEEEEEVASLYIPSTQTTDYLVNKRFQEEDEDDDEDVDTVSPDEASRALEYKLVRDFTYKEKKESERNWMFFNISDEVATFHQLAGRVDLVRKRVKAKTFANRYDDTPVPSRPTVYQTTKRSRTRREVYEKTVAMHRILPVEYVEPEGGVPSEDELEELQVLGKHGRDENGLEEDEQDEEDGRERKRQQVVDEDGDAEW</sequence>
<evidence type="ECO:0000256" key="4">
    <source>
        <dbReference type="SAM" id="MobiDB-lite"/>
    </source>
</evidence>
<keyword evidence="6" id="KW-1185">Reference proteome</keyword>
<dbReference type="Proteomes" id="UP000193642">
    <property type="component" value="Unassembled WGS sequence"/>
</dbReference>
<reference evidence="5 6" key="1">
    <citation type="submission" date="2016-07" db="EMBL/GenBank/DDBJ databases">
        <title>Pervasive Adenine N6-methylation of Active Genes in Fungi.</title>
        <authorList>
            <consortium name="DOE Joint Genome Institute"/>
            <person name="Mondo S.J."/>
            <person name="Dannebaum R.O."/>
            <person name="Kuo R.C."/>
            <person name="Labutti K."/>
            <person name="Haridas S."/>
            <person name="Kuo A."/>
            <person name="Salamov A."/>
            <person name="Ahrendt S.R."/>
            <person name="Lipzen A."/>
            <person name="Sullivan W."/>
            <person name="Andreopoulos W.B."/>
            <person name="Clum A."/>
            <person name="Lindquist E."/>
            <person name="Daum C."/>
            <person name="Ramamoorthy G.K."/>
            <person name="Gryganskyi A."/>
            <person name="Culley D."/>
            <person name="Magnuson J.K."/>
            <person name="James T.Y."/>
            <person name="O'Malley M.A."/>
            <person name="Stajich J.E."/>
            <person name="Spatafora J.W."/>
            <person name="Visel A."/>
            <person name="Grigoriev I.V."/>
        </authorList>
    </citation>
    <scope>NUCLEOTIDE SEQUENCE [LARGE SCALE GENOMIC DNA]</scope>
    <source>
        <strain evidence="5 6">JEL800</strain>
    </source>
</reference>
<dbReference type="GO" id="GO:0016593">
    <property type="term" value="C:Cdc73/Paf1 complex"/>
    <property type="evidence" value="ECO:0007669"/>
    <property type="project" value="InterPro"/>
</dbReference>
<evidence type="ECO:0000313" key="5">
    <source>
        <dbReference type="EMBL" id="ORY45306.1"/>
    </source>
</evidence>
<proteinExistence type="inferred from homology"/>
<evidence type="ECO:0000256" key="2">
    <source>
        <dbReference type="ARBA" id="ARBA00007560"/>
    </source>
</evidence>
<dbReference type="InterPro" id="IPR007133">
    <property type="entry name" value="RNA_pol_II-assoc_Paf1"/>
</dbReference>
<feature type="region of interest" description="Disordered" evidence="4">
    <location>
        <begin position="102"/>
        <end position="128"/>
    </location>
</feature>
<gene>
    <name evidence="5" type="ORF">BCR33DRAFT_784696</name>
</gene>
<dbReference type="OrthoDB" id="10260285at2759"/>
<evidence type="ECO:0000256" key="1">
    <source>
        <dbReference type="ARBA" id="ARBA00004123"/>
    </source>
</evidence>
<dbReference type="GO" id="GO:0003682">
    <property type="term" value="F:chromatin binding"/>
    <property type="evidence" value="ECO:0007669"/>
    <property type="project" value="TreeGrafter"/>
</dbReference>
<evidence type="ECO:0000256" key="3">
    <source>
        <dbReference type="ARBA" id="ARBA00023242"/>
    </source>
</evidence>
<dbReference type="STRING" id="329046.A0A1Y2CEF2"/>
<evidence type="ECO:0008006" key="7">
    <source>
        <dbReference type="Google" id="ProtNLM"/>
    </source>
</evidence>
<organism evidence="5 6">
    <name type="scientific">Rhizoclosmatium globosum</name>
    <dbReference type="NCBI Taxonomy" id="329046"/>
    <lineage>
        <taxon>Eukaryota</taxon>
        <taxon>Fungi</taxon>
        <taxon>Fungi incertae sedis</taxon>
        <taxon>Chytridiomycota</taxon>
        <taxon>Chytridiomycota incertae sedis</taxon>
        <taxon>Chytridiomycetes</taxon>
        <taxon>Chytridiales</taxon>
        <taxon>Chytriomycetaceae</taxon>
        <taxon>Rhizoclosmatium</taxon>
    </lineage>
</organism>
<feature type="compositionally biased region" description="Low complexity" evidence="4">
    <location>
        <begin position="149"/>
        <end position="179"/>
    </location>
</feature>
<feature type="region of interest" description="Disordered" evidence="4">
    <location>
        <begin position="147"/>
        <end position="179"/>
    </location>
</feature>
<feature type="compositionally biased region" description="Low complexity" evidence="4">
    <location>
        <begin position="113"/>
        <end position="125"/>
    </location>
</feature>
<keyword evidence="3" id="KW-0539">Nucleus</keyword>
<feature type="region of interest" description="Disordered" evidence="4">
    <location>
        <begin position="427"/>
        <end position="481"/>
    </location>
</feature>
<comment type="similarity">
    <text evidence="2">Belongs to the PAF1 family.</text>
</comment>
<dbReference type="PANTHER" id="PTHR23188:SF12">
    <property type="entry name" value="RNA POLYMERASE II-ASSOCIATED FACTOR 1 HOMOLOG"/>
    <property type="match status" value="1"/>
</dbReference>
<comment type="subcellular location">
    <subcellularLocation>
        <location evidence="1">Nucleus</location>
    </subcellularLocation>
</comment>
<evidence type="ECO:0000313" key="6">
    <source>
        <dbReference type="Proteomes" id="UP000193642"/>
    </source>
</evidence>
<dbReference type="AlphaFoldDB" id="A0A1Y2CEF2"/>